<dbReference type="AlphaFoldDB" id="A0A4R2SRX7"/>
<keyword evidence="2" id="KW-1185">Reference proteome</keyword>
<gene>
    <name evidence="1" type="ORF">EDC44_12833</name>
</gene>
<name>A0A4R2SRX7_9PAST</name>
<accession>A0A4R2SRX7</accession>
<comment type="caution">
    <text evidence="1">The sequence shown here is derived from an EMBL/GenBank/DDBJ whole genome shotgun (WGS) entry which is preliminary data.</text>
</comment>
<protein>
    <submittedName>
        <fullName evidence="1">Uncharacterized protein</fullName>
    </submittedName>
</protein>
<evidence type="ECO:0000313" key="2">
    <source>
        <dbReference type="Proteomes" id="UP000295763"/>
    </source>
</evidence>
<proteinExistence type="predicted"/>
<organism evidence="1 2">
    <name type="scientific">Cricetibacter osteomyelitidis</name>
    <dbReference type="NCBI Taxonomy" id="1521931"/>
    <lineage>
        <taxon>Bacteria</taxon>
        <taxon>Pseudomonadati</taxon>
        <taxon>Pseudomonadota</taxon>
        <taxon>Gammaproteobacteria</taxon>
        <taxon>Pasteurellales</taxon>
        <taxon>Pasteurellaceae</taxon>
        <taxon>Cricetibacter</taxon>
    </lineage>
</organism>
<dbReference type="Proteomes" id="UP000295763">
    <property type="component" value="Unassembled WGS sequence"/>
</dbReference>
<dbReference type="EMBL" id="SLYB01000028">
    <property type="protein sequence ID" value="TCP92080.1"/>
    <property type="molecule type" value="Genomic_DNA"/>
</dbReference>
<evidence type="ECO:0000313" key="1">
    <source>
        <dbReference type="EMBL" id="TCP92080.1"/>
    </source>
</evidence>
<reference evidence="1 2" key="1">
    <citation type="submission" date="2019-03" db="EMBL/GenBank/DDBJ databases">
        <title>Genomic Encyclopedia of Type Strains, Phase IV (KMG-IV): sequencing the most valuable type-strain genomes for metagenomic binning, comparative biology and taxonomic classification.</title>
        <authorList>
            <person name="Goeker M."/>
        </authorList>
    </citation>
    <scope>NUCLEOTIDE SEQUENCE [LARGE SCALE GENOMIC DNA]</scope>
    <source>
        <strain evidence="1 2">DSM 28404</strain>
    </source>
</reference>
<sequence length="121" mass="14349">MRFFILVIISILINGCYYSNGCIYTPQMVNCYNYNRNDYPEITKFQKIASLGNTDKEQRWFDAINCGAKYTEDGWIFKTLPRLDNFDEKNINGVRKFSLCMQEKGYKTIPLHECWEKKICN</sequence>